<evidence type="ECO:0000313" key="2">
    <source>
        <dbReference type="Proteomes" id="UP000662314"/>
    </source>
</evidence>
<dbReference type="EMBL" id="JAECZA010000088">
    <property type="protein sequence ID" value="MBH8574875.1"/>
    <property type="molecule type" value="Genomic_DNA"/>
</dbReference>
<gene>
    <name evidence="1" type="ORF">I8752_17975</name>
</gene>
<proteinExistence type="predicted"/>
<dbReference type="AlphaFoldDB" id="A0A8J7I2X6"/>
<sequence length="92" mass="10885">MTTSTYASTYFFFWFKAKKFIFPSEYSLVFRKFLCHNSDNKIFWSFHVLKRAIEQTKASLLLYVRSLSRIVQVLPCDRSSEIDEVIAIINNS</sequence>
<protein>
    <submittedName>
        <fullName evidence="1">Uncharacterized protein</fullName>
    </submittedName>
</protein>
<comment type="caution">
    <text evidence="1">The sequence shown here is derived from an EMBL/GenBank/DDBJ whole genome shotgun (WGS) entry which is preliminary data.</text>
</comment>
<dbReference type="RefSeq" id="WP_214433678.1">
    <property type="nucleotide sequence ID" value="NZ_CAWPUQ010000326.1"/>
</dbReference>
<keyword evidence="2" id="KW-1185">Reference proteome</keyword>
<accession>A0A8J7I2X6</accession>
<dbReference type="Proteomes" id="UP000662314">
    <property type="component" value="Unassembled WGS sequence"/>
</dbReference>
<evidence type="ECO:0000313" key="1">
    <source>
        <dbReference type="EMBL" id="MBH8574875.1"/>
    </source>
</evidence>
<name>A0A8J7I2X6_9NOST</name>
<organism evidence="1 2">
    <name type="scientific">Dendronalium phyllosphericum CENA369</name>
    <dbReference type="NCBI Taxonomy" id="1725256"/>
    <lineage>
        <taxon>Bacteria</taxon>
        <taxon>Bacillati</taxon>
        <taxon>Cyanobacteriota</taxon>
        <taxon>Cyanophyceae</taxon>
        <taxon>Nostocales</taxon>
        <taxon>Nostocaceae</taxon>
        <taxon>Dendronalium</taxon>
        <taxon>Dendronalium phyllosphericum</taxon>
    </lineage>
</organism>
<reference evidence="1 2" key="1">
    <citation type="journal article" date="2021" name="Int. J. Syst. Evol. Microbiol.">
        <title>Amazonocrinis nigriterrae gen. nov., sp. nov., Atlanticothrix silvestris gen. nov., sp. nov. and Dendronalium phyllosphericum gen. nov., sp. nov., nostocacean cyanobacteria from Brazilian environments.</title>
        <authorList>
            <person name="Alvarenga D.O."/>
            <person name="Andreote A.P.D."/>
            <person name="Branco L.H.Z."/>
            <person name="Delbaje E."/>
            <person name="Cruz R.B."/>
            <person name="Varani A.M."/>
            <person name="Fiore M.F."/>
        </authorList>
    </citation>
    <scope>NUCLEOTIDE SEQUENCE [LARGE SCALE GENOMIC DNA]</scope>
    <source>
        <strain evidence="1 2">CENA369</strain>
    </source>
</reference>